<sequence length="144" mass="16209">MVTPENSDDAQIGNYDALAGQQGMSTDKTQEVGTLQRQEVHPSKNIQHGLDLWERVREYDARSAAEAAVDASAGFMPVLTRNQKQKLKVQVISSHIFRKGNSCVDRLASMGHSNVGVVWLDTLPIDLRLDFYRDRCGLPYYRFP</sequence>
<organism evidence="1 3">
    <name type="scientific">Medicago truncatula</name>
    <name type="common">Barrel medic</name>
    <name type="synonym">Medicago tribuloides</name>
    <dbReference type="NCBI Taxonomy" id="3880"/>
    <lineage>
        <taxon>Eukaryota</taxon>
        <taxon>Viridiplantae</taxon>
        <taxon>Streptophyta</taxon>
        <taxon>Embryophyta</taxon>
        <taxon>Tracheophyta</taxon>
        <taxon>Spermatophyta</taxon>
        <taxon>Magnoliopsida</taxon>
        <taxon>eudicotyledons</taxon>
        <taxon>Gunneridae</taxon>
        <taxon>Pentapetalae</taxon>
        <taxon>rosids</taxon>
        <taxon>fabids</taxon>
        <taxon>Fabales</taxon>
        <taxon>Fabaceae</taxon>
        <taxon>Papilionoideae</taxon>
        <taxon>50 kb inversion clade</taxon>
        <taxon>NPAAA clade</taxon>
        <taxon>Hologalegina</taxon>
        <taxon>IRL clade</taxon>
        <taxon>Trifolieae</taxon>
        <taxon>Medicago</taxon>
    </lineage>
</organism>
<gene>
    <name evidence="1" type="ordered locus">MTR_6g023925</name>
</gene>
<dbReference type="Proteomes" id="UP000002051">
    <property type="component" value="Chromosome 6"/>
</dbReference>
<keyword evidence="3" id="KW-1185">Reference proteome</keyword>
<name>A0A072U6T0_MEDTR</name>
<evidence type="ECO:0000313" key="2">
    <source>
        <dbReference type="EnsemblPlants" id="KEH25459"/>
    </source>
</evidence>
<evidence type="ECO:0000313" key="3">
    <source>
        <dbReference type="Proteomes" id="UP000002051"/>
    </source>
</evidence>
<dbReference type="HOGENOM" id="CLU_1799351_0_0_1"/>
<reference evidence="1 3" key="1">
    <citation type="journal article" date="2011" name="Nature">
        <title>The Medicago genome provides insight into the evolution of rhizobial symbioses.</title>
        <authorList>
            <person name="Young N.D."/>
            <person name="Debelle F."/>
            <person name="Oldroyd G.E."/>
            <person name="Geurts R."/>
            <person name="Cannon S.B."/>
            <person name="Udvardi M.K."/>
            <person name="Benedito V.A."/>
            <person name="Mayer K.F."/>
            <person name="Gouzy J."/>
            <person name="Schoof H."/>
            <person name="Van de Peer Y."/>
            <person name="Proost S."/>
            <person name="Cook D.R."/>
            <person name="Meyers B.C."/>
            <person name="Spannagl M."/>
            <person name="Cheung F."/>
            <person name="De Mita S."/>
            <person name="Krishnakumar V."/>
            <person name="Gundlach H."/>
            <person name="Zhou S."/>
            <person name="Mudge J."/>
            <person name="Bharti A.K."/>
            <person name="Murray J.D."/>
            <person name="Naoumkina M.A."/>
            <person name="Rosen B."/>
            <person name="Silverstein K.A."/>
            <person name="Tang H."/>
            <person name="Rombauts S."/>
            <person name="Zhao P.X."/>
            <person name="Zhou P."/>
            <person name="Barbe V."/>
            <person name="Bardou P."/>
            <person name="Bechner M."/>
            <person name="Bellec A."/>
            <person name="Berger A."/>
            <person name="Berges H."/>
            <person name="Bidwell S."/>
            <person name="Bisseling T."/>
            <person name="Choisne N."/>
            <person name="Couloux A."/>
            <person name="Denny R."/>
            <person name="Deshpande S."/>
            <person name="Dai X."/>
            <person name="Doyle J.J."/>
            <person name="Dudez A.M."/>
            <person name="Farmer A.D."/>
            <person name="Fouteau S."/>
            <person name="Franken C."/>
            <person name="Gibelin C."/>
            <person name="Gish J."/>
            <person name="Goldstein S."/>
            <person name="Gonzalez A.J."/>
            <person name="Green P.J."/>
            <person name="Hallab A."/>
            <person name="Hartog M."/>
            <person name="Hua A."/>
            <person name="Humphray S.J."/>
            <person name="Jeong D.H."/>
            <person name="Jing Y."/>
            <person name="Jocker A."/>
            <person name="Kenton S.M."/>
            <person name="Kim D.J."/>
            <person name="Klee K."/>
            <person name="Lai H."/>
            <person name="Lang C."/>
            <person name="Lin S."/>
            <person name="Macmil S.L."/>
            <person name="Magdelenat G."/>
            <person name="Matthews L."/>
            <person name="McCorrison J."/>
            <person name="Monaghan E.L."/>
            <person name="Mun J.H."/>
            <person name="Najar F.Z."/>
            <person name="Nicholson C."/>
            <person name="Noirot C."/>
            <person name="O'Bleness M."/>
            <person name="Paule C.R."/>
            <person name="Poulain J."/>
            <person name="Prion F."/>
            <person name="Qin B."/>
            <person name="Qu C."/>
            <person name="Retzel E.F."/>
            <person name="Riddle C."/>
            <person name="Sallet E."/>
            <person name="Samain S."/>
            <person name="Samson N."/>
            <person name="Sanders I."/>
            <person name="Saurat O."/>
            <person name="Scarpelli C."/>
            <person name="Schiex T."/>
            <person name="Segurens B."/>
            <person name="Severin A.J."/>
            <person name="Sherrier D.J."/>
            <person name="Shi R."/>
            <person name="Sims S."/>
            <person name="Singer S.R."/>
            <person name="Sinharoy S."/>
            <person name="Sterck L."/>
            <person name="Viollet A."/>
            <person name="Wang B.B."/>
            <person name="Wang K."/>
            <person name="Wang M."/>
            <person name="Wang X."/>
            <person name="Warfsmann J."/>
            <person name="Weissenbach J."/>
            <person name="White D.D."/>
            <person name="White J.D."/>
            <person name="Wiley G.B."/>
            <person name="Wincker P."/>
            <person name="Xing Y."/>
            <person name="Yang L."/>
            <person name="Yao Z."/>
            <person name="Ying F."/>
            <person name="Zhai J."/>
            <person name="Zhou L."/>
            <person name="Zuber A."/>
            <person name="Denarie J."/>
            <person name="Dixon R.A."/>
            <person name="May G.D."/>
            <person name="Schwartz D.C."/>
            <person name="Rogers J."/>
            <person name="Quetier F."/>
            <person name="Town C.D."/>
            <person name="Roe B.A."/>
        </authorList>
    </citation>
    <scope>NUCLEOTIDE SEQUENCE [LARGE SCALE GENOMIC DNA]</scope>
    <source>
        <strain evidence="1">A17</strain>
        <strain evidence="2 3">cv. Jemalong A17</strain>
    </source>
</reference>
<accession>A0A072U6T0</accession>
<dbReference type="AlphaFoldDB" id="A0A072U6T0"/>
<proteinExistence type="predicted"/>
<reference evidence="2" key="3">
    <citation type="submission" date="2015-04" db="UniProtKB">
        <authorList>
            <consortium name="EnsemblPlants"/>
        </authorList>
    </citation>
    <scope>IDENTIFICATION</scope>
    <source>
        <strain evidence="2">cv. Jemalong A17</strain>
    </source>
</reference>
<evidence type="ECO:0000313" key="1">
    <source>
        <dbReference type="EMBL" id="KEH25459.1"/>
    </source>
</evidence>
<dbReference type="EnsemblPlants" id="KEH25459">
    <property type="protein sequence ID" value="KEH25459"/>
    <property type="gene ID" value="MTR_6g023925"/>
</dbReference>
<evidence type="ECO:0008006" key="4">
    <source>
        <dbReference type="Google" id="ProtNLM"/>
    </source>
</evidence>
<dbReference type="EMBL" id="CM001222">
    <property type="protein sequence ID" value="KEH25459.1"/>
    <property type="molecule type" value="Genomic_DNA"/>
</dbReference>
<protein>
    <recommendedName>
        <fullName evidence="4">RNase H type-1 domain-containing protein</fullName>
    </recommendedName>
</protein>
<reference evidence="1 3" key="2">
    <citation type="journal article" date="2014" name="BMC Genomics">
        <title>An improved genome release (version Mt4.0) for the model legume Medicago truncatula.</title>
        <authorList>
            <person name="Tang H."/>
            <person name="Krishnakumar V."/>
            <person name="Bidwell S."/>
            <person name="Rosen B."/>
            <person name="Chan A."/>
            <person name="Zhou S."/>
            <person name="Gentzbittel L."/>
            <person name="Childs K.L."/>
            <person name="Yandell M."/>
            <person name="Gundlach H."/>
            <person name="Mayer K.F."/>
            <person name="Schwartz D.C."/>
            <person name="Town C.D."/>
        </authorList>
    </citation>
    <scope>GENOME REANNOTATION</scope>
    <source>
        <strain evidence="1">A17</strain>
        <strain evidence="2 3">cv. Jemalong A17</strain>
    </source>
</reference>